<dbReference type="RefSeq" id="WP_053068788.1">
    <property type="nucleotide sequence ID" value="NZ_CP015220.1"/>
</dbReference>
<dbReference type="PANTHER" id="PTHR48228">
    <property type="entry name" value="SUCCINYL-COA--D-CITRAMALATE COA-TRANSFERASE"/>
    <property type="match status" value="1"/>
</dbReference>
<evidence type="ECO:0000256" key="3">
    <source>
        <dbReference type="SAM" id="MobiDB-lite"/>
    </source>
</evidence>
<name>A0A143QN23_RHOFA</name>
<evidence type="ECO:0000313" key="5">
    <source>
        <dbReference type="Proteomes" id="UP000076038"/>
    </source>
</evidence>
<evidence type="ECO:0000313" key="4">
    <source>
        <dbReference type="EMBL" id="AMY24196.1"/>
    </source>
</evidence>
<dbReference type="AlphaFoldDB" id="A0A143QN23"/>
<dbReference type="Proteomes" id="UP000076038">
    <property type="component" value="Chromosome"/>
</dbReference>
<accession>A0A143QN23</accession>
<reference evidence="5" key="2">
    <citation type="submission" date="2016-04" db="EMBL/GenBank/DDBJ databases">
        <title>Complete Genome and Plasmid Sequences for Rhodococcus fascians D188 and Draft Sequences for Rhodococcus spp. Isolates PBTS 1 and PBTS 2.</title>
        <authorList>
            <person name="Stamer R."/>
            <person name="Vereecke D."/>
            <person name="Zhang Y."/>
            <person name="Schilkey F."/>
            <person name="Devitt N."/>
            <person name="Randall J."/>
        </authorList>
    </citation>
    <scope>NUCLEOTIDE SEQUENCE [LARGE SCALE GENOMIC DNA]</scope>
    <source>
        <strain evidence="5">PBTS2</strain>
    </source>
</reference>
<dbReference type="PATRIC" id="fig|1653479.3.peg.2940"/>
<keyword evidence="5" id="KW-1185">Reference proteome</keyword>
<keyword evidence="2 4" id="KW-0808">Transferase</keyword>
<dbReference type="PANTHER" id="PTHR48228:SF6">
    <property type="entry name" value="L-CARNITINE COA-TRANSFERASE"/>
    <property type="match status" value="1"/>
</dbReference>
<dbReference type="GO" id="GO:0033877">
    <property type="term" value="F:succinyl-CoA:(R)-benzylsuccinate CoA-transferase activity"/>
    <property type="evidence" value="ECO:0007669"/>
    <property type="project" value="UniProtKB-EC"/>
</dbReference>
<dbReference type="Gene3D" id="3.30.1540.10">
    <property type="entry name" value="formyl-coa transferase, domain 3"/>
    <property type="match status" value="1"/>
</dbReference>
<evidence type="ECO:0000256" key="1">
    <source>
        <dbReference type="ARBA" id="ARBA00008383"/>
    </source>
</evidence>
<dbReference type="EMBL" id="CP015220">
    <property type="protein sequence ID" value="AMY24196.1"/>
    <property type="molecule type" value="Genomic_DNA"/>
</dbReference>
<feature type="compositionally biased region" description="Basic and acidic residues" evidence="3">
    <location>
        <begin position="364"/>
        <end position="379"/>
    </location>
</feature>
<gene>
    <name evidence="4" type="primary">bbsF</name>
    <name evidence="4" type="ORF">A3Q41_02905</name>
</gene>
<dbReference type="Pfam" id="PF02515">
    <property type="entry name" value="CoA_transf_3"/>
    <property type="match status" value="2"/>
</dbReference>
<dbReference type="SUPFAM" id="SSF89796">
    <property type="entry name" value="CoA-transferase family III (CaiB/BaiF)"/>
    <property type="match status" value="2"/>
</dbReference>
<proteinExistence type="inferred from homology"/>
<dbReference type="InterPro" id="IPR050509">
    <property type="entry name" value="CoA-transferase_III"/>
</dbReference>
<feature type="region of interest" description="Disordered" evidence="3">
    <location>
        <begin position="361"/>
        <end position="385"/>
    </location>
</feature>
<dbReference type="KEGG" id="rhs:A3Q41_02905"/>
<dbReference type="EC" id="2.8.3.15" evidence="4"/>
<reference evidence="4 5" key="1">
    <citation type="journal article" date="2016" name="Genome Announc.">
        <title>Complete Genome and Plasmid Sequences for Rhodococcus fascians D188 and Draft Sequences for Rhodococcus Isolates PBTS 1 and PBTS 2.</title>
        <authorList>
            <person name="Stamler R.A."/>
            <person name="Vereecke D."/>
            <person name="Zhang Y."/>
            <person name="Schilkey F."/>
            <person name="Devitt N."/>
            <person name="Randall J.J."/>
        </authorList>
    </citation>
    <scope>NUCLEOTIDE SEQUENCE [LARGE SCALE GENOMIC DNA]</scope>
    <source>
        <strain evidence="4 5">PBTS2</strain>
    </source>
</reference>
<evidence type="ECO:0000256" key="2">
    <source>
        <dbReference type="ARBA" id="ARBA00022679"/>
    </source>
</evidence>
<organism evidence="4 5">
    <name type="scientific">Rhodococcoides fascians</name>
    <name type="common">Rhodococcus fascians</name>
    <dbReference type="NCBI Taxonomy" id="1828"/>
    <lineage>
        <taxon>Bacteria</taxon>
        <taxon>Bacillati</taxon>
        <taxon>Actinomycetota</taxon>
        <taxon>Actinomycetes</taxon>
        <taxon>Mycobacteriales</taxon>
        <taxon>Nocardiaceae</taxon>
        <taxon>Rhodococcoides</taxon>
    </lineage>
</organism>
<protein>
    <submittedName>
        <fullName evidence="4">Succinyl-CoA:(R)-benzylsuccinate CoA-transferase subunit BbsF</fullName>
        <ecNumber evidence="4">2.8.3.15</ecNumber>
    </submittedName>
</protein>
<dbReference type="Gene3D" id="3.40.50.10540">
    <property type="entry name" value="Crotonobetainyl-coa:carnitine coa-transferase, domain 1"/>
    <property type="match status" value="2"/>
</dbReference>
<dbReference type="InterPro" id="IPR023606">
    <property type="entry name" value="CoA-Trfase_III_dom_1_sf"/>
</dbReference>
<comment type="similarity">
    <text evidence="1">Belongs to the CoA-transferase III family.</text>
</comment>
<dbReference type="InterPro" id="IPR044855">
    <property type="entry name" value="CoA-Trfase_III_dom3_sf"/>
</dbReference>
<dbReference type="InterPro" id="IPR003673">
    <property type="entry name" value="CoA-Trfase_fam_III"/>
</dbReference>
<sequence length="760" mass="81485">MSVPAIRVLDLTDRLGYQAARVFVGLGADVVRVALHDSSDSAADRLHWHAGKKVLRHSGTVSDTTLIELISQADVVLESGPAPGLRTLALRESRPSLWDAVVHTVITPFGNSGPRREWLGDDTVITAAGGMAWLCGDAGQAPEPPPREQGTQLAGTHGAIGALLALIARRRTNAGQLVEISAQEAVAATLEIGAISWIHGGTIPGRTSGIYGHVAHRVFRASDGFLAGGYSGSPRMWTDLLAWMVEEGEAEDLADDRWQDNEIRWRERAHVDAVVSRFTGRRSAGPFAEEARRRALPWAEVANGPALLDNPQLLDRQFFVHSGSKGSYRDVGFGWESPALPRPVRLAEPRDVTAAEAWAVPRPNPRDDASEVHRDERAPADGASTTGALNGVRVLDLTWVLAGPYVTKTFAEHGADILKVESYHRKDPTRFSPGMRLRPDAGFDDGGYFLNFNRNKRSVALNLKTEAGQDLLRRLAADVDVVVENFSPGVLARWGLDYEQLRKINPGVVLVSMAGTGQTGPWRDAVTFADTLAAMSGLTAETARADRDPQGLTFGLGDMVAANSAVIGALELLYRGEGGHVDLSQLEAMASNLGTAALESQVAGNVPTDSARILKSLGDDRWIAVGSCTSDALNDALTSIGTAVEHDPWETLTQTAATTDADVLAERLQRQGIAAYPVRDGRDLVDTDPQLRARNFYPTLEHPLAGSVAHEGLVAHLSATPGALRTAAPLLGQHTDDILVEQLGLTPDELVDLHNEGVLS</sequence>